<dbReference type="EMBL" id="GL377573">
    <property type="protein sequence ID" value="EFJ31537.1"/>
    <property type="molecule type" value="Genomic_DNA"/>
</dbReference>
<organism evidence="2">
    <name type="scientific">Selaginella moellendorffii</name>
    <name type="common">Spikemoss</name>
    <dbReference type="NCBI Taxonomy" id="88036"/>
    <lineage>
        <taxon>Eukaryota</taxon>
        <taxon>Viridiplantae</taxon>
        <taxon>Streptophyta</taxon>
        <taxon>Embryophyta</taxon>
        <taxon>Tracheophyta</taxon>
        <taxon>Lycopodiopsida</taxon>
        <taxon>Selaginellales</taxon>
        <taxon>Selaginellaceae</taxon>
        <taxon>Selaginella</taxon>
    </lineage>
</organism>
<dbReference type="InParanoid" id="D8R7J2"/>
<dbReference type="AlphaFoldDB" id="D8R7J2"/>
<dbReference type="KEGG" id="smo:SELMODRAFT_439818"/>
<evidence type="ECO:0000313" key="1">
    <source>
        <dbReference type="EMBL" id="EFJ31537.1"/>
    </source>
</evidence>
<dbReference type="HOGENOM" id="CLU_012394_1_0_1"/>
<protein>
    <submittedName>
        <fullName evidence="1">Uncharacterized protein</fullName>
    </submittedName>
</protein>
<reference evidence="1 2" key="1">
    <citation type="journal article" date="2011" name="Science">
        <title>The Selaginella genome identifies genetic changes associated with the evolution of vascular plants.</title>
        <authorList>
            <person name="Banks J.A."/>
            <person name="Nishiyama T."/>
            <person name="Hasebe M."/>
            <person name="Bowman J.L."/>
            <person name="Gribskov M."/>
            <person name="dePamphilis C."/>
            <person name="Albert V.A."/>
            <person name="Aono N."/>
            <person name="Aoyama T."/>
            <person name="Ambrose B.A."/>
            <person name="Ashton N.W."/>
            <person name="Axtell M.J."/>
            <person name="Barker E."/>
            <person name="Barker M.S."/>
            <person name="Bennetzen J.L."/>
            <person name="Bonawitz N.D."/>
            <person name="Chapple C."/>
            <person name="Cheng C."/>
            <person name="Correa L.G."/>
            <person name="Dacre M."/>
            <person name="DeBarry J."/>
            <person name="Dreyer I."/>
            <person name="Elias M."/>
            <person name="Engstrom E.M."/>
            <person name="Estelle M."/>
            <person name="Feng L."/>
            <person name="Finet C."/>
            <person name="Floyd S.K."/>
            <person name="Frommer W.B."/>
            <person name="Fujita T."/>
            <person name="Gramzow L."/>
            <person name="Gutensohn M."/>
            <person name="Harholt J."/>
            <person name="Hattori M."/>
            <person name="Heyl A."/>
            <person name="Hirai T."/>
            <person name="Hiwatashi Y."/>
            <person name="Ishikawa M."/>
            <person name="Iwata M."/>
            <person name="Karol K.G."/>
            <person name="Koehler B."/>
            <person name="Kolukisaoglu U."/>
            <person name="Kubo M."/>
            <person name="Kurata T."/>
            <person name="Lalonde S."/>
            <person name="Li K."/>
            <person name="Li Y."/>
            <person name="Litt A."/>
            <person name="Lyons E."/>
            <person name="Manning G."/>
            <person name="Maruyama T."/>
            <person name="Michael T.P."/>
            <person name="Mikami K."/>
            <person name="Miyazaki S."/>
            <person name="Morinaga S."/>
            <person name="Murata T."/>
            <person name="Mueller-Roeber B."/>
            <person name="Nelson D.R."/>
            <person name="Obara M."/>
            <person name="Oguri Y."/>
            <person name="Olmstead R.G."/>
            <person name="Onodera N."/>
            <person name="Petersen B.L."/>
            <person name="Pils B."/>
            <person name="Prigge M."/>
            <person name="Rensing S.A."/>
            <person name="Riano-Pachon D.M."/>
            <person name="Roberts A.W."/>
            <person name="Sato Y."/>
            <person name="Scheller H.V."/>
            <person name="Schulz B."/>
            <person name="Schulz C."/>
            <person name="Shakirov E.V."/>
            <person name="Shibagaki N."/>
            <person name="Shinohara N."/>
            <person name="Shippen D.E."/>
            <person name="Soerensen I."/>
            <person name="Sotooka R."/>
            <person name="Sugimoto N."/>
            <person name="Sugita M."/>
            <person name="Sumikawa N."/>
            <person name="Tanurdzic M."/>
            <person name="Theissen G."/>
            <person name="Ulvskov P."/>
            <person name="Wakazuki S."/>
            <person name="Weng J.K."/>
            <person name="Willats W.W."/>
            <person name="Wipf D."/>
            <person name="Wolf P.G."/>
            <person name="Yang L."/>
            <person name="Zimmer A.D."/>
            <person name="Zhu Q."/>
            <person name="Mitros T."/>
            <person name="Hellsten U."/>
            <person name="Loque D."/>
            <person name="Otillar R."/>
            <person name="Salamov A."/>
            <person name="Schmutz J."/>
            <person name="Shapiro H."/>
            <person name="Lindquist E."/>
            <person name="Lucas S."/>
            <person name="Rokhsar D."/>
            <person name="Grigoriev I.V."/>
        </authorList>
    </citation>
    <scope>NUCLEOTIDE SEQUENCE [LARGE SCALE GENOMIC DNA]</scope>
</reference>
<keyword evidence="2" id="KW-1185">Reference proteome</keyword>
<proteinExistence type="predicted"/>
<name>D8R7J2_SELML</name>
<evidence type="ECO:0000313" key="2">
    <source>
        <dbReference type="Proteomes" id="UP000001514"/>
    </source>
</evidence>
<gene>
    <name evidence="1" type="ORF">SELMODRAFT_439818</name>
</gene>
<sequence length="531" mass="59156">MAPKRGSGEMEVACVQGAQKRWAFSAGMSVEEALGHISRETETSAHLLVLESKAGEAEIILARDSKLAATGLAVDLVSHYYITPDMDDLVSNLAQEWKDDNGAAAQRMLMLQSRATLVYLEGLEGARMSWSSHDFWGYLCDSLTLKHPTFFPKQQLPFYTSLVFKSLFARSKLPTLVTVVLDEADSLLDVPSDIVHEFFATIRSIKSDKNAYNLHGFLLVGVETVKDLLEAQYDMRVADAARTDRTYMPSSTPSRVSPFPHDHVLASSRFTLEHVRELLQQAVADRPSVAIEATYSRILGFIQKQEQDAEACKLLIRYLETPGLYCGPETLVQLCDFIAHGVLAASAVTVLDSDDEKSEEETYYVRISMPLLRTAMLRRCTVFCDDVDAPPCATRLDHVWLLLQAIKTLDGEDGTILKHAYPCIPVTVLPEVKEEIVLDQRRSEMRCDFLICDGPNFSKFAVKLVANGTMTQYSAQIFVINFCMDRPKGQEHIVVPGHDSLVFMSINFHPSKCTASVTIVDSTGKREVEVV</sequence>
<dbReference type="Proteomes" id="UP000001514">
    <property type="component" value="Unassembled WGS sequence"/>
</dbReference>
<dbReference type="Gramene" id="EFJ31537">
    <property type="protein sequence ID" value="EFJ31537"/>
    <property type="gene ID" value="SELMODRAFT_439818"/>
</dbReference>
<accession>D8R7J2</accession>